<proteinExistence type="predicted"/>
<dbReference type="Pfam" id="PF04703">
    <property type="entry name" value="FaeA"/>
    <property type="match status" value="1"/>
</dbReference>
<dbReference type="GO" id="GO:0006355">
    <property type="term" value="P:regulation of DNA-templated transcription"/>
    <property type="evidence" value="ECO:0007669"/>
    <property type="project" value="InterPro"/>
</dbReference>
<evidence type="ECO:0000313" key="4">
    <source>
        <dbReference type="Proteomes" id="UP000236584"/>
    </source>
</evidence>
<evidence type="ECO:0008006" key="5">
    <source>
        <dbReference type="Google" id="ProtNLM"/>
    </source>
</evidence>
<dbReference type="EMBL" id="CP026309">
    <property type="protein sequence ID" value="AUV80259.1"/>
    <property type="molecule type" value="Genomic_DNA"/>
</dbReference>
<evidence type="ECO:0000256" key="1">
    <source>
        <dbReference type="ARBA" id="ARBA00023015"/>
    </source>
</evidence>
<dbReference type="SUPFAM" id="SSF46785">
    <property type="entry name" value="Winged helix' DNA-binding domain"/>
    <property type="match status" value="1"/>
</dbReference>
<dbReference type="AlphaFoldDB" id="A0A2I8VGS5"/>
<dbReference type="KEGG" id="srub:C2R22_00095"/>
<evidence type="ECO:0000256" key="2">
    <source>
        <dbReference type="ARBA" id="ARBA00023163"/>
    </source>
</evidence>
<dbReference type="Proteomes" id="UP000236584">
    <property type="component" value="Chromosome"/>
</dbReference>
<dbReference type="InterPro" id="IPR036390">
    <property type="entry name" value="WH_DNA-bd_sf"/>
</dbReference>
<sequence length="79" mass="8956">MTEDRRDEHGQFAPEYTTEEFLNAVREHEPAGTSEVAEAVGCTTQNADYRLRQLREGGRVASKKIGRSLVWTLTNDTEE</sequence>
<organism evidence="3 4">
    <name type="scientific">Salinigranum rubrum</name>
    <dbReference type="NCBI Taxonomy" id="755307"/>
    <lineage>
        <taxon>Archaea</taxon>
        <taxon>Methanobacteriati</taxon>
        <taxon>Methanobacteriota</taxon>
        <taxon>Stenosarchaea group</taxon>
        <taxon>Halobacteria</taxon>
        <taxon>Halobacteriales</taxon>
        <taxon>Haloferacaceae</taxon>
        <taxon>Salinigranum</taxon>
    </lineage>
</organism>
<dbReference type="InterPro" id="IPR036388">
    <property type="entry name" value="WH-like_DNA-bd_sf"/>
</dbReference>
<keyword evidence="1" id="KW-0805">Transcription regulation</keyword>
<name>A0A2I8VGS5_9EURY</name>
<gene>
    <name evidence="3" type="ORF">C2R22_00095</name>
</gene>
<dbReference type="RefSeq" id="WP_103423767.1">
    <property type="nucleotide sequence ID" value="NZ_CP026309.1"/>
</dbReference>
<dbReference type="OrthoDB" id="174131at2157"/>
<dbReference type="GeneID" id="35590442"/>
<protein>
    <recommendedName>
        <fullName evidence="5">Transcriptional regulator</fullName>
    </recommendedName>
</protein>
<accession>A0A2I8VGS5</accession>
<keyword evidence="2" id="KW-0804">Transcription</keyword>
<reference evidence="3 4" key="1">
    <citation type="submission" date="2018-01" db="EMBL/GenBank/DDBJ databases">
        <title>Complete genome sequence of Salinigranum rubrum GX10T, an extremely halophilic archaeon isolated from a marine solar saltern.</title>
        <authorList>
            <person name="Han S."/>
        </authorList>
    </citation>
    <scope>NUCLEOTIDE SEQUENCE [LARGE SCALE GENOMIC DNA]</scope>
    <source>
        <strain evidence="3 4">GX10</strain>
    </source>
</reference>
<dbReference type="Gene3D" id="1.10.10.10">
    <property type="entry name" value="Winged helix-like DNA-binding domain superfamily/Winged helix DNA-binding domain"/>
    <property type="match status" value="1"/>
</dbReference>
<dbReference type="InterPro" id="IPR006793">
    <property type="entry name" value="FaeA"/>
</dbReference>
<evidence type="ECO:0000313" key="3">
    <source>
        <dbReference type="EMBL" id="AUV80259.1"/>
    </source>
</evidence>
<keyword evidence="4" id="KW-1185">Reference proteome</keyword>